<dbReference type="InterPro" id="IPR000182">
    <property type="entry name" value="GNAT_dom"/>
</dbReference>
<dbReference type="Proteomes" id="UP000265431">
    <property type="component" value="Unassembled WGS sequence"/>
</dbReference>
<accession>A0A399QNX9</accession>
<gene>
    <name evidence="4" type="ORF">D1224_16030</name>
</gene>
<dbReference type="InterPro" id="IPR016181">
    <property type="entry name" value="Acyl_CoA_acyltransferase"/>
</dbReference>
<keyword evidence="2" id="KW-0012">Acyltransferase</keyword>
<comment type="caution">
    <text evidence="4">The sequence shown here is derived from an EMBL/GenBank/DDBJ whole genome shotgun (WGS) entry which is preliminary data.</text>
</comment>
<dbReference type="SUPFAM" id="SSF55729">
    <property type="entry name" value="Acyl-CoA N-acyltransferases (Nat)"/>
    <property type="match status" value="1"/>
</dbReference>
<dbReference type="AlphaFoldDB" id="A0A399QNX9"/>
<feature type="domain" description="N-acetyltransferase" evidence="3">
    <location>
        <begin position="7"/>
        <end position="175"/>
    </location>
</feature>
<evidence type="ECO:0000313" key="5">
    <source>
        <dbReference type="Proteomes" id="UP000265431"/>
    </source>
</evidence>
<proteinExistence type="predicted"/>
<evidence type="ECO:0000256" key="2">
    <source>
        <dbReference type="ARBA" id="ARBA00023315"/>
    </source>
</evidence>
<dbReference type="Pfam" id="PF13508">
    <property type="entry name" value="Acetyltransf_7"/>
    <property type="match status" value="1"/>
</dbReference>
<dbReference type="OrthoDB" id="572496at2"/>
<dbReference type="CDD" id="cd04301">
    <property type="entry name" value="NAT_SF"/>
    <property type="match status" value="1"/>
</dbReference>
<keyword evidence="1 4" id="KW-0808">Transferase</keyword>
<evidence type="ECO:0000256" key="1">
    <source>
        <dbReference type="ARBA" id="ARBA00022679"/>
    </source>
</evidence>
<evidence type="ECO:0000313" key="4">
    <source>
        <dbReference type="EMBL" id="RIJ20613.1"/>
    </source>
</evidence>
<keyword evidence="5" id="KW-1185">Reference proteome</keyword>
<dbReference type="EMBL" id="QWGB01000014">
    <property type="protein sequence ID" value="RIJ20613.1"/>
    <property type="molecule type" value="Genomic_DNA"/>
</dbReference>
<dbReference type="PROSITE" id="PS51186">
    <property type="entry name" value="GNAT"/>
    <property type="match status" value="1"/>
</dbReference>
<reference evidence="4 5" key="1">
    <citation type="submission" date="2018-08" db="EMBL/GenBank/DDBJ databases">
        <title>Henriciella mobilis sp. nov., isolated from seawater.</title>
        <authorList>
            <person name="Cheng H."/>
            <person name="Wu Y.-H."/>
            <person name="Xu X.-W."/>
            <person name="Guo L.-L."/>
        </authorList>
    </citation>
    <scope>NUCLEOTIDE SEQUENCE [LARGE SCALE GENOMIC DNA]</scope>
    <source>
        <strain evidence="4 5">CCUG66934</strain>
    </source>
</reference>
<protein>
    <submittedName>
        <fullName evidence="4">N-acetyltransferase</fullName>
    </submittedName>
</protein>
<dbReference type="Gene3D" id="3.40.630.30">
    <property type="match status" value="1"/>
</dbReference>
<organism evidence="4 5">
    <name type="scientific">Henriciella barbarensis</name>
    <dbReference type="NCBI Taxonomy" id="86342"/>
    <lineage>
        <taxon>Bacteria</taxon>
        <taxon>Pseudomonadati</taxon>
        <taxon>Pseudomonadota</taxon>
        <taxon>Alphaproteobacteria</taxon>
        <taxon>Hyphomonadales</taxon>
        <taxon>Hyphomonadaceae</taxon>
        <taxon>Henriciella</taxon>
    </lineage>
</organism>
<dbReference type="PANTHER" id="PTHR43800">
    <property type="entry name" value="PEPTIDYL-LYSINE N-ACETYLTRANSFERASE YJAB"/>
    <property type="match status" value="1"/>
</dbReference>
<evidence type="ECO:0000259" key="3">
    <source>
        <dbReference type="PROSITE" id="PS51186"/>
    </source>
</evidence>
<sequence length="182" mass="20049">MTASCALNIRSANAGDVDAVIRVDIAASTLFVPTGLLSPEALDDHVEKDDLLASIEADQLDVAELSVDGVVGFSQFTKVDSDIYLQQISVHPDFGKRGIGRRLMARLDSRAADAGASQITLSTFRDLAWNAPFYASLGFIELPRREYAPYMTAIETSQAPFMDISKRVFMRKPVRKHTKRVK</sequence>
<dbReference type="RefSeq" id="WP_119380930.1">
    <property type="nucleotide sequence ID" value="NZ_QWGB01000014.1"/>
</dbReference>
<name>A0A399QNX9_9PROT</name>
<dbReference type="GO" id="GO:0016747">
    <property type="term" value="F:acyltransferase activity, transferring groups other than amino-acyl groups"/>
    <property type="evidence" value="ECO:0007669"/>
    <property type="project" value="InterPro"/>
</dbReference>
<dbReference type="PANTHER" id="PTHR43800:SF1">
    <property type="entry name" value="PEPTIDYL-LYSINE N-ACETYLTRANSFERASE YJAB"/>
    <property type="match status" value="1"/>
</dbReference>